<reference evidence="1" key="1">
    <citation type="submission" date="2020-10" db="EMBL/GenBank/DDBJ databases">
        <title>Connecting structure to function with the recovery of over 1000 high-quality activated sludge metagenome-assembled genomes encoding full-length rRNA genes using long-read sequencing.</title>
        <authorList>
            <person name="Singleton C.M."/>
            <person name="Petriglieri F."/>
            <person name="Kristensen J.M."/>
            <person name="Kirkegaard R.H."/>
            <person name="Michaelsen T.Y."/>
            <person name="Andersen M.H."/>
            <person name="Karst S.M."/>
            <person name="Dueholm M.S."/>
            <person name="Nielsen P.H."/>
            <person name="Albertsen M."/>
        </authorList>
    </citation>
    <scope>NUCLEOTIDE SEQUENCE</scope>
    <source>
        <strain evidence="1">Bjer_18-Q3-R1-45_BAT3C.347</strain>
    </source>
</reference>
<dbReference type="AlphaFoldDB" id="A0A9D7HTT9"/>
<dbReference type="Proteomes" id="UP000807785">
    <property type="component" value="Unassembled WGS sequence"/>
</dbReference>
<organism evidence="1 2">
    <name type="scientific">Candidatus Methylophosphatis roskildensis</name>
    <dbReference type="NCBI Taxonomy" id="2899263"/>
    <lineage>
        <taxon>Bacteria</taxon>
        <taxon>Pseudomonadati</taxon>
        <taxon>Pseudomonadota</taxon>
        <taxon>Betaproteobacteria</taxon>
        <taxon>Nitrosomonadales</taxon>
        <taxon>Sterolibacteriaceae</taxon>
        <taxon>Candidatus Methylophosphatis</taxon>
    </lineage>
</organism>
<evidence type="ECO:0000313" key="1">
    <source>
        <dbReference type="EMBL" id="MBK6973015.1"/>
    </source>
</evidence>
<name>A0A9D7HTT9_9PROT</name>
<gene>
    <name evidence="1" type="ORF">IPH26_08705</name>
</gene>
<accession>A0A9D7HTT9</accession>
<protein>
    <recommendedName>
        <fullName evidence="3">Transposase</fullName>
    </recommendedName>
</protein>
<evidence type="ECO:0008006" key="3">
    <source>
        <dbReference type="Google" id="ProtNLM"/>
    </source>
</evidence>
<evidence type="ECO:0000313" key="2">
    <source>
        <dbReference type="Proteomes" id="UP000807785"/>
    </source>
</evidence>
<comment type="caution">
    <text evidence="1">The sequence shown here is derived from an EMBL/GenBank/DDBJ whole genome shotgun (WGS) entry which is preliminary data.</text>
</comment>
<dbReference type="EMBL" id="JADJEV010000003">
    <property type="protein sequence ID" value="MBK6973015.1"/>
    <property type="molecule type" value="Genomic_DNA"/>
</dbReference>
<proteinExistence type="predicted"/>
<sequence>MHGRYIRKVAERACVTQPVALFVEVRRFKCINAKCPRRTFVEALGSLAEPYQRRTTVLAQALRAFGYALGGAAASRLTAQLGMPASGDTVLRQLRRAGMPPVCPRK</sequence>